<dbReference type="Proteomes" id="UP000675409">
    <property type="component" value="Unassembled WGS sequence"/>
</dbReference>
<protein>
    <recommendedName>
        <fullName evidence="5">Lipoprotein</fullName>
    </recommendedName>
</protein>
<dbReference type="EMBL" id="JABBYC010000040">
    <property type="protein sequence ID" value="MBL0887950.1"/>
    <property type="molecule type" value="Genomic_DNA"/>
</dbReference>
<evidence type="ECO:0000313" key="4">
    <source>
        <dbReference type="Proteomes" id="UP000675409"/>
    </source>
</evidence>
<evidence type="ECO:0000313" key="3">
    <source>
        <dbReference type="EMBL" id="MBL0887950.1"/>
    </source>
</evidence>
<reference evidence="3 4" key="1">
    <citation type="journal article" date="2021" name="Arch. Microbiol.">
        <title>Myceligenerans indicum sp. nov., an actinobacterium isolated from mangrove sediment of Sundarbans, India.</title>
        <authorList>
            <person name="Asha K."/>
            <person name="Bhadury P."/>
        </authorList>
    </citation>
    <scope>NUCLEOTIDE SEQUENCE [LARGE SCALE GENOMIC DNA]</scope>
    <source>
        <strain evidence="3 4">I2</strain>
    </source>
</reference>
<feature type="region of interest" description="Disordered" evidence="1">
    <location>
        <begin position="30"/>
        <end position="52"/>
    </location>
</feature>
<dbReference type="PROSITE" id="PS51257">
    <property type="entry name" value="PROKAR_LIPOPROTEIN"/>
    <property type="match status" value="1"/>
</dbReference>
<feature type="compositionally biased region" description="Low complexity" evidence="1">
    <location>
        <begin position="32"/>
        <end position="41"/>
    </location>
</feature>
<proteinExistence type="predicted"/>
<feature type="signal peptide" evidence="2">
    <location>
        <begin position="1"/>
        <end position="22"/>
    </location>
</feature>
<comment type="caution">
    <text evidence="3">The sequence shown here is derived from an EMBL/GenBank/DDBJ whole genome shotgun (WGS) entry which is preliminary data.</text>
</comment>
<sequence>MTRKIKRLAGLAAVVVLGLALAACQGEPVEMPTPSVEAASPSPSPSPSADRAEEAIAERAAAAEKSYREYLKISAKYAQKGESPFWELNDNHYIAGDVAEAQQQSWESFELLEQKWVGAPSIESIEFAHFEGNPLREEITGQRVHFRVCLDNSKRDIVNPDGSSAILGGAERVLLNIALQGQPGGQWSFVKSEVSNEGC</sequence>
<keyword evidence="2" id="KW-0732">Signal</keyword>
<evidence type="ECO:0000256" key="1">
    <source>
        <dbReference type="SAM" id="MobiDB-lite"/>
    </source>
</evidence>
<accession>A0ABS1LNW8</accession>
<evidence type="ECO:0000256" key="2">
    <source>
        <dbReference type="SAM" id="SignalP"/>
    </source>
</evidence>
<dbReference type="RefSeq" id="WP_201849550.1">
    <property type="nucleotide sequence ID" value="NZ_JABBYC010000040.1"/>
</dbReference>
<organism evidence="3 4">
    <name type="scientific">Myceligenerans indicum</name>
    <dbReference type="NCBI Taxonomy" id="2593663"/>
    <lineage>
        <taxon>Bacteria</taxon>
        <taxon>Bacillati</taxon>
        <taxon>Actinomycetota</taxon>
        <taxon>Actinomycetes</taxon>
        <taxon>Micrococcales</taxon>
        <taxon>Promicromonosporaceae</taxon>
        <taxon>Myceligenerans</taxon>
    </lineage>
</organism>
<evidence type="ECO:0008006" key="5">
    <source>
        <dbReference type="Google" id="ProtNLM"/>
    </source>
</evidence>
<feature type="chain" id="PRO_5045642800" description="Lipoprotein" evidence="2">
    <location>
        <begin position="23"/>
        <end position="199"/>
    </location>
</feature>
<keyword evidence="4" id="KW-1185">Reference proteome</keyword>
<name>A0ABS1LNW8_9MICO</name>
<gene>
    <name evidence="3" type="ORF">HGK34_16955</name>
</gene>